<dbReference type="GO" id="GO:0006487">
    <property type="term" value="P:protein N-linked glycosylation"/>
    <property type="evidence" value="ECO:0007669"/>
    <property type="project" value="TreeGrafter"/>
</dbReference>
<organism evidence="5 6">
    <name type="scientific">Penicillium oxalicum (strain 114-2 / CGMCC 5302)</name>
    <name type="common">Penicillium decumbens</name>
    <dbReference type="NCBI Taxonomy" id="933388"/>
    <lineage>
        <taxon>Eukaryota</taxon>
        <taxon>Fungi</taxon>
        <taxon>Dikarya</taxon>
        <taxon>Ascomycota</taxon>
        <taxon>Pezizomycotina</taxon>
        <taxon>Eurotiomycetes</taxon>
        <taxon>Eurotiomycetidae</taxon>
        <taxon>Eurotiales</taxon>
        <taxon>Aspergillaceae</taxon>
        <taxon>Penicillium</taxon>
    </lineage>
</organism>
<dbReference type="GO" id="GO:0000136">
    <property type="term" value="C:mannan polymerase complex"/>
    <property type="evidence" value="ECO:0007669"/>
    <property type="project" value="TreeGrafter"/>
</dbReference>
<keyword evidence="4" id="KW-0472">Membrane</keyword>
<dbReference type="EMBL" id="KB644414">
    <property type="protein sequence ID" value="EPS31753.1"/>
    <property type="molecule type" value="Genomic_DNA"/>
</dbReference>
<keyword evidence="4" id="KW-0812">Transmembrane</keyword>
<protein>
    <submittedName>
        <fullName evidence="5">Putative galactosyl transferase</fullName>
    </submittedName>
</protein>
<dbReference type="PANTHER" id="PTHR31306:SF10">
    <property type="entry name" value="ALPHA-1,6-MANNOSYLTRANSFERASE MNN11-RELATED"/>
    <property type="match status" value="1"/>
</dbReference>
<reference evidence="5 6" key="1">
    <citation type="journal article" date="2013" name="PLoS ONE">
        <title>Genomic and secretomic analyses reveal unique features of the lignocellulolytic enzyme system of Penicillium decumbens.</title>
        <authorList>
            <person name="Liu G."/>
            <person name="Zhang L."/>
            <person name="Wei X."/>
            <person name="Zou G."/>
            <person name="Qin Y."/>
            <person name="Ma L."/>
            <person name="Li J."/>
            <person name="Zheng H."/>
            <person name="Wang S."/>
            <person name="Wang C."/>
            <person name="Xun L."/>
            <person name="Zhao G.-P."/>
            <person name="Zhou Z."/>
            <person name="Qu Y."/>
        </authorList>
    </citation>
    <scope>NUCLEOTIDE SEQUENCE [LARGE SCALE GENOMIC DNA]</scope>
    <source>
        <strain evidence="6">114-2 / CGMCC 5302</strain>
    </source>
</reference>
<keyword evidence="6" id="KW-1185">Reference proteome</keyword>
<evidence type="ECO:0000256" key="4">
    <source>
        <dbReference type="SAM" id="Phobius"/>
    </source>
</evidence>
<dbReference type="GO" id="GO:0000009">
    <property type="term" value="F:alpha-1,6-mannosyltransferase activity"/>
    <property type="evidence" value="ECO:0007669"/>
    <property type="project" value="TreeGrafter"/>
</dbReference>
<evidence type="ECO:0000313" key="6">
    <source>
        <dbReference type="Proteomes" id="UP000019376"/>
    </source>
</evidence>
<evidence type="ECO:0000256" key="3">
    <source>
        <dbReference type="ARBA" id="ARBA00022679"/>
    </source>
</evidence>
<dbReference type="STRING" id="933388.S8AZ84"/>
<dbReference type="OrthoDB" id="205108at2759"/>
<name>S8AZ84_PENO1</name>
<dbReference type="Proteomes" id="UP000019376">
    <property type="component" value="Unassembled WGS sequence"/>
</dbReference>
<dbReference type="HOGENOM" id="CLU_021434_2_1_1"/>
<feature type="transmembrane region" description="Helical" evidence="4">
    <location>
        <begin position="30"/>
        <end position="51"/>
    </location>
</feature>
<keyword evidence="2" id="KW-0328">Glycosyltransferase</keyword>
<keyword evidence="4" id="KW-1133">Transmembrane helix</keyword>
<dbReference type="eggNOG" id="KOG4748">
    <property type="taxonomic scope" value="Eukaryota"/>
</dbReference>
<dbReference type="AlphaFoldDB" id="S8AZ84"/>
<gene>
    <name evidence="5" type="ORF">PDE_06710</name>
</gene>
<dbReference type="Gene3D" id="3.90.550.10">
    <property type="entry name" value="Spore Coat Polysaccharide Biosynthesis Protein SpsA, Chain A"/>
    <property type="match status" value="1"/>
</dbReference>
<dbReference type="FunFam" id="3.90.550.10:FF:000149">
    <property type="entry name" value="Alpha-1,6-mannosyltransferase subunit"/>
    <property type="match status" value="1"/>
</dbReference>
<dbReference type="PANTHER" id="PTHR31306">
    <property type="entry name" value="ALPHA-1,6-MANNOSYLTRANSFERASE MNN11-RELATED"/>
    <property type="match status" value="1"/>
</dbReference>
<evidence type="ECO:0000256" key="1">
    <source>
        <dbReference type="ARBA" id="ARBA00005664"/>
    </source>
</evidence>
<accession>S8AZ84</accession>
<sequence>MQFALPPRKSPHVLPGHHSTRLPLYRRKQLKTIAVTALSILVLLYLLSHVFSSSSHSLSASAGTAGVVIVTLLDQQSFSESYIKKIIANREDYAKRHGYTNFFASVSDYDETVGDAPRSWALVPAMRHALATYPKSKYFLHLSPHALIMNPTTSLQSHLLDRTRLESLTMKDAPIVPPDSIIKTFPHLKENNIDLIITQDSQDLRPTSFVLKNGDFARFFLDLWFDPLFRSYKFVKAETHALDHILQWHPTVLARTALVPQRILNAYSKNSAGASPDGTYQDGDLILSFPECDKAESRDCQEFQLYYELWLKSVKGS</sequence>
<dbReference type="InterPro" id="IPR029044">
    <property type="entry name" value="Nucleotide-diphossugar_trans"/>
</dbReference>
<dbReference type="InterPro" id="IPR008630">
    <property type="entry name" value="Glyco_trans_34"/>
</dbReference>
<evidence type="ECO:0000313" key="5">
    <source>
        <dbReference type="EMBL" id="EPS31753.1"/>
    </source>
</evidence>
<keyword evidence="3 5" id="KW-0808">Transferase</keyword>
<evidence type="ECO:0000256" key="2">
    <source>
        <dbReference type="ARBA" id="ARBA00022676"/>
    </source>
</evidence>
<dbReference type="Pfam" id="PF05637">
    <property type="entry name" value="Glyco_transf_34"/>
    <property type="match status" value="1"/>
</dbReference>
<proteinExistence type="inferred from homology"/>
<comment type="similarity">
    <text evidence="1">Belongs to the glycosyltransferase 34 family.</text>
</comment>
<dbReference type="PhylomeDB" id="S8AZ84"/>